<gene>
    <name evidence="3" type="ORF">GCM10025791_32650</name>
</gene>
<protein>
    <recommendedName>
        <fullName evidence="2">Cupin type-1 domain-containing protein</fullName>
    </recommendedName>
</protein>
<name>A0AAV3U5Z4_9ALTE</name>
<dbReference type="InterPro" id="IPR003779">
    <property type="entry name" value="CMD-like"/>
</dbReference>
<dbReference type="GO" id="GO:0051920">
    <property type="term" value="F:peroxiredoxin activity"/>
    <property type="evidence" value="ECO:0007669"/>
    <property type="project" value="InterPro"/>
</dbReference>
<organism evidence="3 4">
    <name type="scientific">Halioxenophilus aromaticivorans</name>
    <dbReference type="NCBI Taxonomy" id="1306992"/>
    <lineage>
        <taxon>Bacteria</taxon>
        <taxon>Pseudomonadati</taxon>
        <taxon>Pseudomonadota</taxon>
        <taxon>Gammaproteobacteria</taxon>
        <taxon>Alteromonadales</taxon>
        <taxon>Alteromonadaceae</taxon>
        <taxon>Halioxenophilus</taxon>
    </lineage>
</organism>
<dbReference type="SUPFAM" id="SSF69118">
    <property type="entry name" value="AhpD-like"/>
    <property type="match status" value="1"/>
</dbReference>
<accession>A0AAV3U5Z4</accession>
<dbReference type="CDD" id="cd02233">
    <property type="entry name" value="cupin_HNL-like"/>
    <property type="match status" value="1"/>
</dbReference>
<evidence type="ECO:0000259" key="2">
    <source>
        <dbReference type="SMART" id="SM00835"/>
    </source>
</evidence>
<dbReference type="InterPro" id="IPR011051">
    <property type="entry name" value="RmlC_Cupin_sf"/>
</dbReference>
<evidence type="ECO:0000313" key="4">
    <source>
        <dbReference type="Proteomes" id="UP001409585"/>
    </source>
</evidence>
<proteinExistence type="predicted"/>
<dbReference type="Proteomes" id="UP001409585">
    <property type="component" value="Unassembled WGS sequence"/>
</dbReference>
<feature type="domain" description="Cupin type-1" evidence="2">
    <location>
        <begin position="260"/>
        <end position="381"/>
    </location>
</feature>
<dbReference type="SMART" id="SM00835">
    <property type="entry name" value="Cupin_1"/>
    <property type="match status" value="1"/>
</dbReference>
<keyword evidence="4" id="KW-1185">Reference proteome</keyword>
<dbReference type="RefSeq" id="WP_345424720.1">
    <property type="nucleotide sequence ID" value="NZ_AP031496.1"/>
</dbReference>
<dbReference type="Pfam" id="PF07883">
    <property type="entry name" value="Cupin_2"/>
    <property type="match status" value="1"/>
</dbReference>
<feature type="chain" id="PRO_5043875907" description="Cupin type-1 domain-containing protein" evidence="1">
    <location>
        <begin position="28"/>
        <end position="384"/>
    </location>
</feature>
<dbReference type="EMBL" id="BAABLX010000028">
    <property type="protein sequence ID" value="GAA4949852.1"/>
    <property type="molecule type" value="Genomic_DNA"/>
</dbReference>
<dbReference type="Gene3D" id="1.20.1290.10">
    <property type="entry name" value="AhpD-like"/>
    <property type="match status" value="1"/>
</dbReference>
<sequence length="384" mass="41815">MSRNHKSATLSAILLLILLPASPWLQASSDKNTLNPRQQAIIPIAAFTATGDLQRLEPALHQGLEHGLTVNEIKEIFIHSYAYVGFPRALNGINTFINVMDERQNNGLKDTTGKQASPLPDNYDAIEYGHQTRNALVGRDISNRTTGYAPFVPTIDNFLVRHLFADIFVRDIFSHKDRELITISMLAAMTGTDPQLRGHLGISLRVGFTAEQLGEFIQILNNQVSSVSAQRAFALLKQHNPTGLKPLPSAPLTVAKPGEATIAPADRFTGTARISFRFSSPEDGDFAGGLVEFEAGSRTAWHTHPKGQTLIVVSGTGWVQSEHGDIQTVSKGDVVTIPANTKHWHGATDKTAMTHVAIATSLAGTRVTWLEKVSLNPTDIKNPQ</sequence>
<dbReference type="InterPro" id="IPR047263">
    <property type="entry name" value="HNL-like_cupin"/>
</dbReference>
<reference evidence="4" key="1">
    <citation type="journal article" date="2019" name="Int. J. Syst. Evol. Microbiol.">
        <title>The Global Catalogue of Microorganisms (GCM) 10K type strain sequencing project: providing services to taxonomists for standard genome sequencing and annotation.</title>
        <authorList>
            <consortium name="The Broad Institute Genomics Platform"/>
            <consortium name="The Broad Institute Genome Sequencing Center for Infectious Disease"/>
            <person name="Wu L."/>
            <person name="Ma J."/>
        </authorList>
    </citation>
    <scope>NUCLEOTIDE SEQUENCE [LARGE SCALE GENOMIC DNA]</scope>
    <source>
        <strain evidence="4">JCM 19134</strain>
    </source>
</reference>
<dbReference type="InterPro" id="IPR014710">
    <property type="entry name" value="RmlC-like_jellyroll"/>
</dbReference>
<feature type="signal peptide" evidence="1">
    <location>
        <begin position="1"/>
        <end position="27"/>
    </location>
</feature>
<comment type="caution">
    <text evidence="3">The sequence shown here is derived from an EMBL/GenBank/DDBJ whole genome shotgun (WGS) entry which is preliminary data.</text>
</comment>
<dbReference type="InterPro" id="IPR013096">
    <property type="entry name" value="Cupin_2"/>
</dbReference>
<evidence type="ECO:0000256" key="1">
    <source>
        <dbReference type="SAM" id="SignalP"/>
    </source>
</evidence>
<dbReference type="PANTHER" id="PTHR43698">
    <property type="entry name" value="RIBD C-TERMINAL DOMAIN CONTAINING PROTEIN"/>
    <property type="match status" value="1"/>
</dbReference>
<dbReference type="Gene3D" id="2.60.120.10">
    <property type="entry name" value="Jelly Rolls"/>
    <property type="match status" value="1"/>
</dbReference>
<dbReference type="Pfam" id="PF02627">
    <property type="entry name" value="CMD"/>
    <property type="match status" value="2"/>
</dbReference>
<keyword evidence="1" id="KW-0732">Signal</keyword>
<dbReference type="InterPro" id="IPR006045">
    <property type="entry name" value="Cupin_1"/>
</dbReference>
<evidence type="ECO:0000313" key="3">
    <source>
        <dbReference type="EMBL" id="GAA4949852.1"/>
    </source>
</evidence>
<dbReference type="AlphaFoldDB" id="A0AAV3U5Z4"/>
<dbReference type="SUPFAM" id="SSF51182">
    <property type="entry name" value="RmlC-like cupins"/>
    <property type="match status" value="1"/>
</dbReference>
<dbReference type="InterPro" id="IPR029032">
    <property type="entry name" value="AhpD-like"/>
</dbReference>
<dbReference type="PANTHER" id="PTHR43698:SF1">
    <property type="entry name" value="BLL4564 PROTEIN"/>
    <property type="match status" value="1"/>
</dbReference>